<feature type="transmembrane region" description="Helical" evidence="1">
    <location>
        <begin position="9"/>
        <end position="28"/>
    </location>
</feature>
<sequence>MRVLDRDKIILFTINFITWFIPWVMLSFPDMNNLCRYYCYSYGEGMCGYEELTHMFFGMFIAPFCLLSFLLSYRFITRNSVMRYFEEYGSKIKEPITVIASFALIIYIINQMIMIMTGAYLNFEGMFNGILYPFISLLLTQAIILVATGMLISVFFMQIYKLFQNK</sequence>
<gene>
    <name evidence="2" type="ORF">C4617_04305</name>
</gene>
<keyword evidence="1" id="KW-0472">Membrane</keyword>
<feature type="transmembrane region" description="Helical" evidence="1">
    <location>
        <begin position="55"/>
        <end position="76"/>
    </location>
</feature>
<name>A0A2T4VXC7_9HYPH</name>
<evidence type="ECO:0000313" key="2">
    <source>
        <dbReference type="EMBL" id="PTL86426.1"/>
    </source>
</evidence>
<comment type="caution">
    <text evidence="2">The sequence shown here is derived from an EMBL/GenBank/DDBJ whole genome shotgun (WGS) entry which is preliminary data.</text>
</comment>
<protein>
    <submittedName>
        <fullName evidence="2">Uncharacterized protein</fullName>
    </submittedName>
</protein>
<feature type="transmembrane region" description="Helical" evidence="1">
    <location>
        <begin position="130"/>
        <end position="156"/>
    </location>
</feature>
<keyword evidence="1" id="KW-0812">Transmembrane</keyword>
<proteinExistence type="predicted"/>
<evidence type="ECO:0000313" key="3">
    <source>
        <dbReference type="Proteomes" id="UP000240811"/>
    </source>
</evidence>
<dbReference type="EMBL" id="PSQJ01000004">
    <property type="protein sequence ID" value="PTL86426.1"/>
    <property type="molecule type" value="Genomic_DNA"/>
</dbReference>
<reference evidence="3" key="1">
    <citation type="submission" date="2018-02" db="EMBL/GenBank/DDBJ databases">
        <title>Genome sequence of Candidatus Liberibacter europaeus.</title>
        <authorList>
            <person name="Frampton R.A."/>
            <person name="Thompson S.M."/>
            <person name="David C."/>
            <person name="Addison S.M."/>
            <person name="Smith G.R."/>
        </authorList>
    </citation>
    <scope>NUCLEOTIDE SEQUENCE [LARGE SCALE GENOMIC DNA]</scope>
</reference>
<organism evidence="2 3">
    <name type="scientific">Candidatus Liberibacter europaeus</name>
    <dbReference type="NCBI Taxonomy" id="744859"/>
    <lineage>
        <taxon>Bacteria</taxon>
        <taxon>Pseudomonadati</taxon>
        <taxon>Pseudomonadota</taxon>
        <taxon>Alphaproteobacteria</taxon>
        <taxon>Hyphomicrobiales</taxon>
        <taxon>Rhizobiaceae</taxon>
        <taxon>Liberibacter</taxon>
    </lineage>
</organism>
<keyword evidence="1" id="KW-1133">Transmembrane helix</keyword>
<dbReference type="Proteomes" id="UP000240811">
    <property type="component" value="Unassembled WGS sequence"/>
</dbReference>
<dbReference type="AlphaFoldDB" id="A0A2T4VXC7"/>
<accession>A0A2T4VXC7</accession>
<feature type="transmembrane region" description="Helical" evidence="1">
    <location>
        <begin position="96"/>
        <end position="118"/>
    </location>
</feature>
<evidence type="ECO:0000256" key="1">
    <source>
        <dbReference type="SAM" id="Phobius"/>
    </source>
</evidence>